<accession>A0A6G1LF49</accession>
<name>A0A6G1LF49_9PEZI</name>
<dbReference type="EMBL" id="ML995820">
    <property type="protein sequence ID" value="KAF2771222.1"/>
    <property type="molecule type" value="Genomic_DNA"/>
</dbReference>
<organism evidence="1 2">
    <name type="scientific">Teratosphaeria nubilosa</name>
    <dbReference type="NCBI Taxonomy" id="161662"/>
    <lineage>
        <taxon>Eukaryota</taxon>
        <taxon>Fungi</taxon>
        <taxon>Dikarya</taxon>
        <taxon>Ascomycota</taxon>
        <taxon>Pezizomycotina</taxon>
        <taxon>Dothideomycetes</taxon>
        <taxon>Dothideomycetidae</taxon>
        <taxon>Mycosphaerellales</taxon>
        <taxon>Teratosphaeriaceae</taxon>
        <taxon>Teratosphaeria</taxon>
    </lineage>
</organism>
<protein>
    <submittedName>
        <fullName evidence="1">Uncharacterized protein</fullName>
    </submittedName>
</protein>
<sequence length="204" mass="23143">MDLAWVPYSARCAQSNPVVALKLFWSYRKSPFLERNDLHDLALGTCPKHCDVVDLVANRGNNASVGCYGMIHKAEYMHYKTHETCPMCFCQRLCEVDPECLGLAVACCIQAQCQVPWPLAGRMRHLIASLEPVHTFTNVVATRVDPECQGWTRKAVGYTVGHRTVRWFVGEGENHRHRLQKSARRSLWAVSPTLCPVGMRERFV</sequence>
<reference evidence="1" key="1">
    <citation type="journal article" date="2020" name="Stud. Mycol.">
        <title>101 Dothideomycetes genomes: a test case for predicting lifestyles and emergence of pathogens.</title>
        <authorList>
            <person name="Haridas S."/>
            <person name="Albert R."/>
            <person name="Binder M."/>
            <person name="Bloem J."/>
            <person name="Labutti K."/>
            <person name="Salamov A."/>
            <person name="Andreopoulos B."/>
            <person name="Baker S."/>
            <person name="Barry K."/>
            <person name="Bills G."/>
            <person name="Bluhm B."/>
            <person name="Cannon C."/>
            <person name="Castanera R."/>
            <person name="Culley D."/>
            <person name="Daum C."/>
            <person name="Ezra D."/>
            <person name="Gonzalez J."/>
            <person name="Henrissat B."/>
            <person name="Kuo A."/>
            <person name="Liang C."/>
            <person name="Lipzen A."/>
            <person name="Lutzoni F."/>
            <person name="Magnuson J."/>
            <person name="Mondo S."/>
            <person name="Nolan M."/>
            <person name="Ohm R."/>
            <person name="Pangilinan J."/>
            <person name="Park H.-J."/>
            <person name="Ramirez L."/>
            <person name="Alfaro M."/>
            <person name="Sun H."/>
            <person name="Tritt A."/>
            <person name="Yoshinaga Y."/>
            <person name="Zwiers L.-H."/>
            <person name="Turgeon B."/>
            <person name="Goodwin S."/>
            <person name="Spatafora J."/>
            <person name="Crous P."/>
            <person name="Grigoriev I."/>
        </authorList>
    </citation>
    <scope>NUCLEOTIDE SEQUENCE</scope>
    <source>
        <strain evidence="1">CBS 116005</strain>
    </source>
</reference>
<evidence type="ECO:0000313" key="2">
    <source>
        <dbReference type="Proteomes" id="UP000799436"/>
    </source>
</evidence>
<gene>
    <name evidence="1" type="ORF">EJ03DRAFT_36861</name>
</gene>
<keyword evidence="2" id="KW-1185">Reference proteome</keyword>
<evidence type="ECO:0000313" key="1">
    <source>
        <dbReference type="EMBL" id="KAF2771222.1"/>
    </source>
</evidence>
<proteinExistence type="predicted"/>
<dbReference type="AlphaFoldDB" id="A0A6G1LF49"/>
<dbReference type="Proteomes" id="UP000799436">
    <property type="component" value="Unassembled WGS sequence"/>
</dbReference>